<dbReference type="AlphaFoldDB" id="A0A2P2PZB6"/>
<accession>A0A2P2PZB6</accession>
<organism evidence="1">
    <name type="scientific">Rhizophora mucronata</name>
    <name type="common">Asiatic mangrove</name>
    <dbReference type="NCBI Taxonomy" id="61149"/>
    <lineage>
        <taxon>Eukaryota</taxon>
        <taxon>Viridiplantae</taxon>
        <taxon>Streptophyta</taxon>
        <taxon>Embryophyta</taxon>
        <taxon>Tracheophyta</taxon>
        <taxon>Spermatophyta</taxon>
        <taxon>Magnoliopsida</taxon>
        <taxon>eudicotyledons</taxon>
        <taxon>Gunneridae</taxon>
        <taxon>Pentapetalae</taxon>
        <taxon>rosids</taxon>
        <taxon>fabids</taxon>
        <taxon>Malpighiales</taxon>
        <taxon>Rhizophoraceae</taxon>
        <taxon>Rhizophora</taxon>
    </lineage>
</organism>
<dbReference type="EMBL" id="GGEC01079593">
    <property type="protein sequence ID" value="MBX60077.1"/>
    <property type="molecule type" value="Transcribed_RNA"/>
</dbReference>
<sequence>MFSSWSILMAANSEHINKPQC</sequence>
<evidence type="ECO:0000313" key="1">
    <source>
        <dbReference type="EMBL" id="MBX60077.1"/>
    </source>
</evidence>
<protein>
    <submittedName>
        <fullName evidence="1">Uncharacterized protein</fullName>
    </submittedName>
</protein>
<proteinExistence type="predicted"/>
<reference evidence="1" key="1">
    <citation type="submission" date="2018-02" db="EMBL/GenBank/DDBJ databases">
        <title>Rhizophora mucronata_Transcriptome.</title>
        <authorList>
            <person name="Meera S.P."/>
            <person name="Sreeshan A."/>
            <person name="Augustine A."/>
        </authorList>
    </citation>
    <scope>NUCLEOTIDE SEQUENCE</scope>
    <source>
        <tissue evidence="1">Leaf</tissue>
    </source>
</reference>
<name>A0A2P2PZB6_RHIMU</name>